<feature type="compositionally biased region" description="Basic and acidic residues" evidence="2">
    <location>
        <begin position="116"/>
        <end position="125"/>
    </location>
</feature>
<reference evidence="4" key="1">
    <citation type="submission" date="2023-05" db="EMBL/GenBank/DDBJ databases">
        <title>Genome and transcriptome analyses reveal genes involved in the formation of fine ridges on petal epidermal cells in Hibiscus trionum.</title>
        <authorList>
            <person name="Koshimizu S."/>
            <person name="Masuda S."/>
            <person name="Ishii T."/>
            <person name="Shirasu K."/>
            <person name="Hoshino A."/>
            <person name="Arita M."/>
        </authorList>
    </citation>
    <scope>NUCLEOTIDE SEQUENCE</scope>
    <source>
        <strain evidence="4">Hamamatsu line</strain>
    </source>
</reference>
<dbReference type="OrthoDB" id="1080235at2759"/>
<comment type="caution">
    <text evidence="4">The sequence shown here is derived from an EMBL/GenBank/DDBJ whole genome shotgun (WGS) entry which is preliminary data.</text>
</comment>
<dbReference type="Gene3D" id="3.30.70.330">
    <property type="match status" value="1"/>
</dbReference>
<organism evidence="4 5">
    <name type="scientific">Hibiscus trionum</name>
    <name type="common">Flower of an hour</name>
    <dbReference type="NCBI Taxonomy" id="183268"/>
    <lineage>
        <taxon>Eukaryota</taxon>
        <taxon>Viridiplantae</taxon>
        <taxon>Streptophyta</taxon>
        <taxon>Embryophyta</taxon>
        <taxon>Tracheophyta</taxon>
        <taxon>Spermatophyta</taxon>
        <taxon>Magnoliopsida</taxon>
        <taxon>eudicotyledons</taxon>
        <taxon>Gunneridae</taxon>
        <taxon>Pentapetalae</taxon>
        <taxon>rosids</taxon>
        <taxon>malvids</taxon>
        <taxon>Malvales</taxon>
        <taxon>Malvaceae</taxon>
        <taxon>Malvoideae</taxon>
        <taxon>Hibiscus</taxon>
    </lineage>
</organism>
<evidence type="ECO:0000313" key="5">
    <source>
        <dbReference type="Proteomes" id="UP001165190"/>
    </source>
</evidence>
<protein>
    <recommendedName>
        <fullName evidence="3">RRM domain-containing protein</fullName>
    </recommendedName>
</protein>
<dbReference type="EMBL" id="BSYR01000028">
    <property type="protein sequence ID" value="GMI96499.1"/>
    <property type="molecule type" value="Genomic_DNA"/>
</dbReference>
<keyword evidence="1" id="KW-0694">RNA-binding</keyword>
<dbReference type="PROSITE" id="PS50102">
    <property type="entry name" value="RRM"/>
    <property type="match status" value="1"/>
</dbReference>
<dbReference type="SUPFAM" id="SSF54928">
    <property type="entry name" value="RNA-binding domain, RBD"/>
    <property type="match status" value="1"/>
</dbReference>
<dbReference type="InterPro" id="IPR000504">
    <property type="entry name" value="RRM_dom"/>
</dbReference>
<evidence type="ECO:0000256" key="1">
    <source>
        <dbReference type="PROSITE-ProRule" id="PRU00176"/>
    </source>
</evidence>
<dbReference type="GO" id="GO:0003723">
    <property type="term" value="F:RNA binding"/>
    <property type="evidence" value="ECO:0007669"/>
    <property type="project" value="UniProtKB-UniRule"/>
</dbReference>
<accession>A0A9W7MDR2</accession>
<dbReference type="InterPro" id="IPR035979">
    <property type="entry name" value="RBD_domain_sf"/>
</dbReference>
<feature type="domain" description="RRM" evidence="3">
    <location>
        <begin position="30"/>
        <end position="110"/>
    </location>
</feature>
<feature type="region of interest" description="Disordered" evidence="2">
    <location>
        <begin position="114"/>
        <end position="147"/>
    </location>
</feature>
<dbReference type="PANTHER" id="PTHR48034">
    <property type="entry name" value="TRANSFORMER-2 SEX-DETERMINING PROTEIN-RELATED"/>
    <property type="match status" value="1"/>
</dbReference>
<dbReference type="Proteomes" id="UP001165190">
    <property type="component" value="Unassembled WGS sequence"/>
</dbReference>
<name>A0A9W7MDR2_HIBTR</name>
<evidence type="ECO:0000313" key="4">
    <source>
        <dbReference type="EMBL" id="GMI96499.1"/>
    </source>
</evidence>
<keyword evidence="5" id="KW-1185">Reference proteome</keyword>
<dbReference type="AlphaFoldDB" id="A0A9W7MDR2"/>
<dbReference type="CDD" id="cd00590">
    <property type="entry name" value="RRM_SF"/>
    <property type="match status" value="1"/>
</dbReference>
<dbReference type="InterPro" id="IPR050441">
    <property type="entry name" value="RBM"/>
</dbReference>
<dbReference type="InterPro" id="IPR012677">
    <property type="entry name" value="Nucleotide-bd_a/b_plait_sf"/>
</dbReference>
<evidence type="ECO:0000259" key="3">
    <source>
        <dbReference type="PROSITE" id="PS50102"/>
    </source>
</evidence>
<dbReference type="Pfam" id="PF00076">
    <property type="entry name" value="RRM_1"/>
    <property type="match status" value="1"/>
</dbReference>
<evidence type="ECO:0000256" key="2">
    <source>
        <dbReference type="SAM" id="MobiDB-lite"/>
    </source>
</evidence>
<dbReference type="SMART" id="SM00360">
    <property type="entry name" value="RRM"/>
    <property type="match status" value="1"/>
</dbReference>
<sequence length="345" mass="39069">MEREAAAREEFAVNSPEKGKEKAFGGLESWSILVDNLSKQVTRAVLKELFSHYGRVVRIFILMVNRKAKYRDTTFAFVSVSSRGELEVCISKSDNSLVDGKKIRVSAAKYPRRRVVSHDKDEKQQKAKGYMRKGFGPPIGSERRGANRVEGRSYKDALLGESRGGAGRVAVRDLPIVLMQDESDGSIGRAEISIKDTKWMESCLVGIIKRDFEVDLVQKGLISAGIEAKVVRWGSDPKSVIISFESSEILDNCWKSKKGEIRFWFEYIDSLLLNDIPHVFCMVNLVGVPLSCWFEEFFSWIGNRWGFLLGFLTALERRTAWTKRVLRVKVSIAIVVQVYTTQVVK</sequence>
<gene>
    <name evidence="4" type="ORF">HRI_003319200</name>
</gene>
<proteinExistence type="predicted"/>